<dbReference type="EnsemblProtists" id="PYU1_T006932">
    <property type="protein sequence ID" value="PYU1_T006932"/>
    <property type="gene ID" value="PYU1_G006917"/>
</dbReference>
<dbReference type="Proteomes" id="UP000019132">
    <property type="component" value="Unassembled WGS sequence"/>
</dbReference>
<dbReference type="EMBL" id="GL376560">
    <property type="status" value="NOT_ANNOTATED_CDS"/>
    <property type="molecule type" value="Genomic_DNA"/>
</dbReference>
<evidence type="ECO:0000313" key="1">
    <source>
        <dbReference type="EnsemblProtists" id="PYU1_T006932"/>
    </source>
</evidence>
<keyword evidence="2" id="KW-1185">Reference proteome</keyword>
<reference evidence="2" key="1">
    <citation type="journal article" date="2010" name="Genome Biol.">
        <title>Genome sequence of the necrotrophic plant pathogen Pythium ultimum reveals original pathogenicity mechanisms and effector repertoire.</title>
        <authorList>
            <person name="Levesque C.A."/>
            <person name="Brouwer H."/>
            <person name="Cano L."/>
            <person name="Hamilton J.P."/>
            <person name="Holt C."/>
            <person name="Huitema E."/>
            <person name="Raffaele S."/>
            <person name="Robideau G.P."/>
            <person name="Thines M."/>
            <person name="Win J."/>
            <person name="Zerillo M.M."/>
            <person name="Beakes G.W."/>
            <person name="Boore J.L."/>
            <person name="Busam D."/>
            <person name="Dumas B."/>
            <person name="Ferriera S."/>
            <person name="Fuerstenberg S.I."/>
            <person name="Gachon C.M."/>
            <person name="Gaulin E."/>
            <person name="Govers F."/>
            <person name="Grenville-Briggs L."/>
            <person name="Horner N."/>
            <person name="Hostetler J."/>
            <person name="Jiang R.H."/>
            <person name="Johnson J."/>
            <person name="Krajaejun T."/>
            <person name="Lin H."/>
            <person name="Meijer H.J."/>
            <person name="Moore B."/>
            <person name="Morris P."/>
            <person name="Phuntmart V."/>
            <person name="Puiu D."/>
            <person name="Shetty J."/>
            <person name="Stajich J.E."/>
            <person name="Tripathy S."/>
            <person name="Wawra S."/>
            <person name="van West P."/>
            <person name="Whitty B.R."/>
            <person name="Coutinho P.M."/>
            <person name="Henrissat B."/>
            <person name="Martin F."/>
            <person name="Thomas P.D."/>
            <person name="Tyler B.M."/>
            <person name="De Vries R.P."/>
            <person name="Kamoun S."/>
            <person name="Yandell M."/>
            <person name="Tisserat N."/>
            <person name="Buell C.R."/>
        </authorList>
    </citation>
    <scope>NUCLEOTIDE SEQUENCE</scope>
    <source>
        <strain evidence="2">DAOM:BR144</strain>
    </source>
</reference>
<dbReference type="eggNOG" id="ENOG502RY76">
    <property type="taxonomic scope" value="Eukaryota"/>
</dbReference>
<dbReference type="InParanoid" id="K3WPP0"/>
<dbReference type="VEuPathDB" id="FungiDB:PYU1_G006917"/>
<dbReference type="HOGENOM" id="CLU_1140517_0_0_1"/>
<reference evidence="1" key="3">
    <citation type="submission" date="2015-02" db="UniProtKB">
        <authorList>
            <consortium name="EnsemblProtists"/>
        </authorList>
    </citation>
    <scope>IDENTIFICATION</scope>
    <source>
        <strain evidence="1">DAOM BR144</strain>
    </source>
</reference>
<reference evidence="2" key="2">
    <citation type="submission" date="2010-04" db="EMBL/GenBank/DDBJ databases">
        <authorList>
            <person name="Buell R."/>
            <person name="Hamilton J."/>
            <person name="Hostetler J."/>
        </authorList>
    </citation>
    <scope>NUCLEOTIDE SEQUENCE [LARGE SCALE GENOMIC DNA]</scope>
    <source>
        <strain evidence="2">DAOM:BR144</strain>
    </source>
</reference>
<name>K3WPP0_GLOUD</name>
<evidence type="ECO:0000313" key="2">
    <source>
        <dbReference type="Proteomes" id="UP000019132"/>
    </source>
</evidence>
<proteinExistence type="predicted"/>
<organism evidence="1 2">
    <name type="scientific">Globisporangium ultimum (strain ATCC 200006 / CBS 805.95 / DAOM BR144)</name>
    <name type="common">Pythium ultimum</name>
    <dbReference type="NCBI Taxonomy" id="431595"/>
    <lineage>
        <taxon>Eukaryota</taxon>
        <taxon>Sar</taxon>
        <taxon>Stramenopiles</taxon>
        <taxon>Oomycota</taxon>
        <taxon>Peronosporomycetes</taxon>
        <taxon>Pythiales</taxon>
        <taxon>Pythiaceae</taxon>
        <taxon>Globisporangium</taxon>
    </lineage>
</organism>
<dbReference type="AlphaFoldDB" id="K3WPP0"/>
<sequence>GEIPEGISKLLDEEIEDTASIAESIGGLTVQATRQIHVLVKVPKQSEEFQTPSFSWRAPRSFLSPTGEHWDFQNPLDLDTLSNAIERHFDAWKRGVTDQGSRPLFMCLADAGTGNSRLLNEFPGVVQRQIFSDKGSEDKAEMKELLKNAFAFNVAFTYVTRSLIDFADPSHAIGVRMLYQLQNDVDWSSFLKNPANHVTPAQVLVTLSEITGTSLGDMCVIFCVVEMEYLQHETFVLLCTTLHL</sequence>
<accession>K3WPP0</accession>
<protein>
    <submittedName>
        <fullName evidence="1">Uncharacterized protein</fullName>
    </submittedName>
</protein>